<comment type="function">
    <text evidence="13">Small subunit of the glutamine-dependent carbamoyl phosphate synthetase (CPSase). CPSase catalyzes the formation of carbamoyl phosphate from the ammonia moiety of glutamine, carbonate, and phosphate donated by ATP, constituting the first step of 2 biosynthetic pathways, one leading to arginine and/or urea and the other to pyrimidine nucleotides. The small subunit (glutamine amidotransferase) binds and cleaves glutamine to supply the large subunit with the substrate ammonia.</text>
</comment>
<name>A0A3Q8ER40_9PROT</name>
<feature type="binding site" evidence="13">
    <location>
        <position position="319"/>
    </location>
    <ligand>
        <name>L-glutamine</name>
        <dbReference type="ChEBI" id="CHEBI:58359"/>
    </ligand>
</feature>
<evidence type="ECO:0000256" key="10">
    <source>
        <dbReference type="ARBA" id="ARBA00022975"/>
    </source>
</evidence>
<feature type="binding site" evidence="13">
    <location>
        <position position="58"/>
    </location>
    <ligand>
        <name>L-glutamine</name>
        <dbReference type="ChEBI" id="CHEBI:58359"/>
    </ligand>
</feature>
<dbReference type="AlphaFoldDB" id="A0A3Q8ER40"/>
<dbReference type="FunFam" id="3.50.30.20:FF:000001">
    <property type="entry name" value="Carbamoyl-phosphate synthase small chain"/>
    <property type="match status" value="1"/>
</dbReference>
<dbReference type="InterPro" id="IPR029062">
    <property type="entry name" value="Class_I_gatase-like"/>
</dbReference>
<dbReference type="PANTHER" id="PTHR43418:SF7">
    <property type="entry name" value="CARBAMOYL-PHOSPHATE SYNTHASE SMALL CHAIN"/>
    <property type="match status" value="1"/>
</dbReference>
<keyword evidence="10 13" id="KW-0665">Pyrimidine biosynthesis</keyword>
<dbReference type="PROSITE" id="PS51273">
    <property type="entry name" value="GATASE_TYPE_1"/>
    <property type="match status" value="1"/>
</dbReference>
<dbReference type="UniPathway" id="UPA00070">
    <property type="reaction ID" value="UER00115"/>
</dbReference>
<dbReference type="InterPro" id="IPR017926">
    <property type="entry name" value="GATASE"/>
</dbReference>
<dbReference type="FunFam" id="3.40.50.880:FF:000011">
    <property type="entry name" value="Carbamoyl-phosphate synthase small chain"/>
    <property type="match status" value="1"/>
</dbReference>
<gene>
    <name evidence="13 15" type="primary">carA</name>
    <name evidence="15" type="ORF">CKSOR_00143</name>
</gene>
<dbReference type="InterPro" id="IPR036480">
    <property type="entry name" value="CarbP_synth_ssu_N_sf"/>
</dbReference>
<dbReference type="SMART" id="SM01097">
    <property type="entry name" value="CPSase_sm_chain"/>
    <property type="match status" value="1"/>
</dbReference>
<dbReference type="GO" id="GO:0006526">
    <property type="term" value="P:L-arginine biosynthetic process"/>
    <property type="evidence" value="ECO:0007669"/>
    <property type="project" value="UniProtKB-UniRule"/>
</dbReference>
<dbReference type="GO" id="GO:0005524">
    <property type="term" value="F:ATP binding"/>
    <property type="evidence" value="ECO:0007669"/>
    <property type="project" value="UniProtKB-UniRule"/>
</dbReference>
<feature type="binding site" evidence="13">
    <location>
        <position position="249"/>
    </location>
    <ligand>
        <name>L-glutamine</name>
        <dbReference type="ChEBI" id="CHEBI:58359"/>
    </ligand>
</feature>
<evidence type="ECO:0000256" key="9">
    <source>
        <dbReference type="ARBA" id="ARBA00022962"/>
    </source>
</evidence>
<dbReference type="UniPathway" id="UPA00068">
    <property type="reaction ID" value="UER00171"/>
</dbReference>
<evidence type="ECO:0000256" key="7">
    <source>
        <dbReference type="ARBA" id="ARBA00022741"/>
    </source>
</evidence>
<keyword evidence="6 13" id="KW-0028">Amino-acid biosynthesis</keyword>
<dbReference type="Gene3D" id="3.50.30.20">
    <property type="entry name" value="Carbamoyl-phosphate synthase small subunit, N-terminal domain"/>
    <property type="match status" value="1"/>
</dbReference>
<evidence type="ECO:0000256" key="3">
    <source>
        <dbReference type="ARBA" id="ARBA00007800"/>
    </source>
</evidence>
<evidence type="ECO:0000256" key="1">
    <source>
        <dbReference type="ARBA" id="ARBA00004812"/>
    </source>
</evidence>
<reference evidence="15 16" key="1">
    <citation type="journal article" date="2018" name="Parasitology">
        <title>The reduced genome of Candidatus Kinetoplastibacterium sorsogonicusi, the endosymbiont of Kentomonas sorsogonicus (Trypanosomatidae): loss of the haem-synthesis pathway.</title>
        <authorList>
            <person name="Silva F.M."/>
            <person name="Kostygov A.Y."/>
            <person name="Spodareva V.V."/>
            <person name="Butenko A."/>
            <person name="Tossou R."/>
            <person name="Lukes J."/>
            <person name="Yurchenko V."/>
            <person name="Alves J.M.P."/>
        </authorList>
    </citation>
    <scope>NUCLEOTIDE SEQUENCE [LARGE SCALE GENOMIC DNA]</scope>
    <source>
        <strain evidence="15 16">MF-08</strain>
    </source>
</reference>
<keyword evidence="5 13" id="KW-0436">Ligase</keyword>
<keyword evidence="16" id="KW-1185">Reference proteome</keyword>
<dbReference type="PRINTS" id="PR00099">
    <property type="entry name" value="CPSGATASE"/>
</dbReference>
<evidence type="ECO:0000256" key="6">
    <source>
        <dbReference type="ARBA" id="ARBA00022605"/>
    </source>
</evidence>
<keyword evidence="7 13" id="KW-0547">Nucleotide-binding</keyword>
<dbReference type="RefSeq" id="WP_108673700.1">
    <property type="nucleotide sequence ID" value="NZ_CP025628.1"/>
</dbReference>
<evidence type="ECO:0000256" key="12">
    <source>
        <dbReference type="ARBA" id="ARBA00049285"/>
    </source>
</evidence>
<dbReference type="EC" id="6.3.5.5" evidence="13"/>
<dbReference type="GO" id="GO:0044205">
    <property type="term" value="P:'de novo' UMP biosynthetic process"/>
    <property type="evidence" value="ECO:0007669"/>
    <property type="project" value="UniProtKB-UniRule"/>
</dbReference>
<dbReference type="Pfam" id="PF00117">
    <property type="entry name" value="GATase"/>
    <property type="match status" value="1"/>
</dbReference>
<feature type="binding site" evidence="13">
    <location>
        <position position="317"/>
    </location>
    <ligand>
        <name>L-glutamine</name>
        <dbReference type="ChEBI" id="CHEBI:58359"/>
    </ligand>
</feature>
<dbReference type="GO" id="GO:0004359">
    <property type="term" value="F:glutaminase activity"/>
    <property type="evidence" value="ECO:0007669"/>
    <property type="project" value="RHEA"/>
</dbReference>
<feature type="active site" evidence="13">
    <location>
        <position position="359"/>
    </location>
</feature>
<dbReference type="Pfam" id="PF00988">
    <property type="entry name" value="CPSase_sm_chain"/>
    <property type="match status" value="1"/>
</dbReference>
<dbReference type="Gene3D" id="3.40.50.880">
    <property type="match status" value="1"/>
</dbReference>
<dbReference type="Proteomes" id="UP000266796">
    <property type="component" value="Chromosome"/>
</dbReference>
<protein>
    <recommendedName>
        <fullName evidence="13">Carbamoyl phosphate synthase small chain</fullName>
        <ecNumber evidence="13">6.3.5.5</ecNumber>
    </recommendedName>
    <alternativeName>
        <fullName evidence="13">Carbamoyl phosphate synthetase glutamine chain</fullName>
    </alternativeName>
</protein>
<comment type="catalytic activity">
    <reaction evidence="11 13">
        <text>hydrogencarbonate + L-glutamine + 2 ATP + H2O = carbamoyl phosphate + L-glutamate + 2 ADP + phosphate + 2 H(+)</text>
        <dbReference type="Rhea" id="RHEA:18633"/>
        <dbReference type="ChEBI" id="CHEBI:15377"/>
        <dbReference type="ChEBI" id="CHEBI:15378"/>
        <dbReference type="ChEBI" id="CHEBI:17544"/>
        <dbReference type="ChEBI" id="CHEBI:29985"/>
        <dbReference type="ChEBI" id="CHEBI:30616"/>
        <dbReference type="ChEBI" id="CHEBI:43474"/>
        <dbReference type="ChEBI" id="CHEBI:58228"/>
        <dbReference type="ChEBI" id="CHEBI:58359"/>
        <dbReference type="ChEBI" id="CHEBI:456216"/>
        <dbReference type="EC" id="6.3.5.5"/>
    </reaction>
</comment>
<dbReference type="InterPro" id="IPR002474">
    <property type="entry name" value="CarbamoylP_synth_ssu_N"/>
</dbReference>
<dbReference type="KEGG" id="kso:CKSOR_00143"/>
<dbReference type="OrthoDB" id="9804328at2"/>
<comment type="catalytic activity">
    <reaction evidence="12 13">
        <text>L-glutamine + H2O = L-glutamate + NH4(+)</text>
        <dbReference type="Rhea" id="RHEA:15889"/>
        <dbReference type="ChEBI" id="CHEBI:15377"/>
        <dbReference type="ChEBI" id="CHEBI:28938"/>
        <dbReference type="ChEBI" id="CHEBI:29985"/>
        <dbReference type="ChEBI" id="CHEBI:58359"/>
    </reaction>
</comment>
<feature type="binding site" evidence="13">
    <location>
        <position position="247"/>
    </location>
    <ligand>
        <name>L-glutamine</name>
        <dbReference type="ChEBI" id="CHEBI:58359"/>
    </ligand>
</feature>
<dbReference type="GO" id="GO:0006207">
    <property type="term" value="P:'de novo' pyrimidine nucleobase biosynthetic process"/>
    <property type="evidence" value="ECO:0007669"/>
    <property type="project" value="InterPro"/>
</dbReference>
<dbReference type="HAMAP" id="MF_01209">
    <property type="entry name" value="CPSase_S_chain"/>
    <property type="match status" value="1"/>
</dbReference>
<comment type="pathway">
    <text evidence="2 13">Amino-acid biosynthesis; L-arginine biosynthesis; carbamoyl phosphate from bicarbonate: step 1/1.</text>
</comment>
<comment type="pathway">
    <text evidence="1 13">Pyrimidine metabolism; UMP biosynthesis via de novo pathway; (S)-dihydroorotate from bicarbonate: step 1/3.</text>
</comment>
<keyword evidence="4 13" id="KW-0055">Arginine biosynthesis</keyword>
<accession>A0A3Q8ER40</accession>
<keyword evidence="8 13" id="KW-0067">ATP-binding</keyword>
<organism evidence="15 16">
    <name type="scientific">Candidatus Kinetoplastidibacterium kentomonadis</name>
    <dbReference type="NCBI Taxonomy" id="1576550"/>
    <lineage>
        <taxon>Bacteria</taxon>
        <taxon>Pseudomonadati</taxon>
        <taxon>Pseudomonadota</taxon>
        <taxon>Betaproteobacteria</taxon>
        <taxon>Candidatus Kinetoplastidibacterium</taxon>
    </lineage>
</organism>
<evidence type="ECO:0000256" key="5">
    <source>
        <dbReference type="ARBA" id="ARBA00022598"/>
    </source>
</evidence>
<dbReference type="InterPro" id="IPR035686">
    <property type="entry name" value="CPSase_GATase1"/>
</dbReference>
<comment type="subunit">
    <text evidence="13">Composed of two chains; the small (or glutamine) chain promotes the hydrolysis of glutamine to ammonia, which is used by the large (or ammonia) chain to synthesize carbamoyl phosphate. Tetramer of heterodimers (alpha,beta)4.</text>
</comment>
<sequence>MEYYNILDKIKKSPPAILALSNGTIFYGISIGVTNYVTAEIVFNTSMTGYQEIATDPSYSGQIVTLTHPHIGNTGVNNEDIESNKVHISGLVIRDYPNVYSNFRSNESLSSYLIRNNIIAISGIDTRKLTKILRELGTQGACIFVGTDENFAIKKAKEFAGMKGQELATEVSTKRISTWNENSWNFEIDKNKKKEIKFHVVVYDFGVKSNILRLLVDRGCKLTIVPATTTAEDVLKLNPDGIFLSNGPGDPETCEYAIKATKKFINMNIPLFGICLGHQIISLAIGAKTIKMKTGHHGANHPIKDLATGQVFITSQNHGFTVDIDTLPKNARPTHISLFDNTLQGMELIDHPVFCFQGHPEGSPGPHDIHHLFDKFIKLMSQTVIKENENA</sequence>
<dbReference type="InterPro" id="IPR006274">
    <property type="entry name" value="CarbamoylP_synth_ssu"/>
</dbReference>
<dbReference type="SUPFAM" id="SSF52021">
    <property type="entry name" value="Carbamoyl phosphate synthetase, small subunit N-terminal domain"/>
    <property type="match status" value="1"/>
</dbReference>
<evidence type="ECO:0000256" key="4">
    <source>
        <dbReference type="ARBA" id="ARBA00022571"/>
    </source>
</evidence>
<dbReference type="GO" id="GO:0006541">
    <property type="term" value="P:glutamine metabolic process"/>
    <property type="evidence" value="ECO:0007669"/>
    <property type="project" value="InterPro"/>
</dbReference>
<dbReference type="CDD" id="cd01744">
    <property type="entry name" value="GATase1_CPSase"/>
    <property type="match status" value="1"/>
</dbReference>
<comment type="similarity">
    <text evidence="3 13">Belongs to the CarA family.</text>
</comment>
<dbReference type="EMBL" id="CP025628">
    <property type="protein sequence ID" value="AWD32278.1"/>
    <property type="molecule type" value="Genomic_DNA"/>
</dbReference>
<feature type="region of interest" description="CPSase" evidence="13">
    <location>
        <begin position="1"/>
        <end position="198"/>
    </location>
</feature>
<dbReference type="NCBIfam" id="TIGR01368">
    <property type="entry name" value="CPSaseIIsmall"/>
    <property type="match status" value="1"/>
</dbReference>
<evidence type="ECO:0000256" key="2">
    <source>
        <dbReference type="ARBA" id="ARBA00005077"/>
    </source>
</evidence>
<feature type="domain" description="Carbamoyl-phosphate synthase small subunit N-terminal" evidence="14">
    <location>
        <begin position="14"/>
        <end position="144"/>
    </location>
</feature>
<evidence type="ECO:0000259" key="14">
    <source>
        <dbReference type="SMART" id="SM01097"/>
    </source>
</evidence>
<dbReference type="NCBIfam" id="NF009475">
    <property type="entry name" value="PRK12838.1"/>
    <property type="match status" value="1"/>
</dbReference>
<feature type="binding site" evidence="13">
    <location>
        <position position="320"/>
    </location>
    <ligand>
        <name>L-glutamine</name>
        <dbReference type="ChEBI" id="CHEBI:58359"/>
    </ligand>
</feature>
<feature type="active site" evidence="13">
    <location>
        <position position="361"/>
    </location>
</feature>
<feature type="binding site" evidence="13">
    <location>
        <position position="276"/>
    </location>
    <ligand>
        <name>L-glutamine</name>
        <dbReference type="ChEBI" id="CHEBI:58359"/>
    </ligand>
</feature>
<evidence type="ECO:0000313" key="15">
    <source>
        <dbReference type="EMBL" id="AWD32278.1"/>
    </source>
</evidence>
<evidence type="ECO:0000256" key="13">
    <source>
        <dbReference type="HAMAP-Rule" id="MF_01209"/>
    </source>
</evidence>
<proteinExistence type="inferred from homology"/>
<feature type="binding site" evidence="13">
    <location>
        <position position="279"/>
    </location>
    <ligand>
        <name>L-glutamine</name>
        <dbReference type="ChEBI" id="CHEBI:58359"/>
    </ligand>
</feature>
<evidence type="ECO:0000313" key="16">
    <source>
        <dbReference type="Proteomes" id="UP000266796"/>
    </source>
</evidence>
<dbReference type="PRINTS" id="PR00096">
    <property type="entry name" value="GATASE"/>
</dbReference>
<dbReference type="PANTHER" id="PTHR43418">
    <property type="entry name" value="MULTIFUNCTIONAL TRYPTOPHAN BIOSYNTHESIS PROTEIN-RELATED"/>
    <property type="match status" value="1"/>
</dbReference>
<evidence type="ECO:0000256" key="8">
    <source>
        <dbReference type="ARBA" id="ARBA00022840"/>
    </source>
</evidence>
<keyword evidence="9 13" id="KW-0315">Glutamine amidotransferase</keyword>
<feature type="active site" description="Nucleophile" evidence="13">
    <location>
        <position position="275"/>
    </location>
</feature>
<dbReference type="InterPro" id="IPR050472">
    <property type="entry name" value="Anth_synth/Amidotransfase"/>
</dbReference>
<dbReference type="SUPFAM" id="SSF52317">
    <property type="entry name" value="Class I glutamine amidotransferase-like"/>
    <property type="match status" value="1"/>
</dbReference>
<evidence type="ECO:0000256" key="11">
    <source>
        <dbReference type="ARBA" id="ARBA00048816"/>
    </source>
</evidence>
<dbReference type="GO" id="GO:0004088">
    <property type="term" value="F:carbamoyl-phosphate synthase (glutamine-hydrolyzing) activity"/>
    <property type="evidence" value="ECO:0007669"/>
    <property type="project" value="UniProtKB-UniRule"/>
</dbReference>